<comment type="cofactor">
    <cofactor evidence="1">
        <name>FAD</name>
        <dbReference type="ChEBI" id="CHEBI:57692"/>
    </cofactor>
</comment>
<dbReference type="GO" id="GO:0006071">
    <property type="term" value="P:glycerol metabolic process"/>
    <property type="evidence" value="ECO:0007669"/>
    <property type="project" value="UniProtKB-KW"/>
</dbReference>
<dbReference type="Gene3D" id="3.30.9.10">
    <property type="entry name" value="D-Amino Acid Oxidase, subunit A, domain 2"/>
    <property type="match status" value="1"/>
</dbReference>
<keyword evidence="5" id="KW-0274">FAD</keyword>
<evidence type="ECO:0000256" key="5">
    <source>
        <dbReference type="ARBA" id="ARBA00022827"/>
    </source>
</evidence>
<dbReference type="GO" id="GO:0046168">
    <property type="term" value="P:glycerol-3-phosphate catabolic process"/>
    <property type="evidence" value="ECO:0007669"/>
    <property type="project" value="TreeGrafter"/>
</dbReference>
<evidence type="ECO:0008006" key="11">
    <source>
        <dbReference type="Google" id="ProtNLM"/>
    </source>
</evidence>
<comment type="similarity">
    <text evidence="2">Belongs to the FAD-dependent glycerol-3-phosphate dehydrogenase family.</text>
</comment>
<dbReference type="Gene3D" id="1.10.8.870">
    <property type="entry name" value="Alpha-glycerophosphate oxidase, cap domain"/>
    <property type="match status" value="1"/>
</dbReference>
<gene>
    <name evidence="9" type="ORF">RG47T_5156</name>
</gene>
<dbReference type="Pfam" id="PF01266">
    <property type="entry name" value="DAO"/>
    <property type="match status" value="1"/>
</dbReference>
<dbReference type="PRINTS" id="PR01001">
    <property type="entry name" value="FADG3PDH"/>
</dbReference>
<feature type="domain" description="Alpha-glycerophosphate oxidase C-terminal" evidence="8">
    <location>
        <begin position="430"/>
        <end position="518"/>
    </location>
</feature>
<evidence type="ECO:0000256" key="4">
    <source>
        <dbReference type="ARBA" id="ARBA00022798"/>
    </source>
</evidence>
<dbReference type="EMBL" id="MPPL01000001">
    <property type="protein sequence ID" value="OKS89671.1"/>
    <property type="molecule type" value="Genomic_DNA"/>
</dbReference>
<evidence type="ECO:0000256" key="1">
    <source>
        <dbReference type="ARBA" id="ARBA00001974"/>
    </source>
</evidence>
<reference evidence="9 10" key="1">
    <citation type="submission" date="2016-11" db="EMBL/GenBank/DDBJ databases">
        <title>Whole Genome Sequencing of Mucilaginibacter polytrichastri RG4-7(T) isolated from the moss sample.</title>
        <authorList>
            <person name="Li Y."/>
        </authorList>
    </citation>
    <scope>NUCLEOTIDE SEQUENCE [LARGE SCALE GENOMIC DNA]</scope>
    <source>
        <strain evidence="9 10">RG4-7</strain>
    </source>
</reference>
<evidence type="ECO:0000313" key="10">
    <source>
        <dbReference type="Proteomes" id="UP000186720"/>
    </source>
</evidence>
<organism evidence="9 10">
    <name type="scientific">Mucilaginibacter polytrichastri</name>
    <dbReference type="NCBI Taxonomy" id="1302689"/>
    <lineage>
        <taxon>Bacteria</taxon>
        <taxon>Pseudomonadati</taxon>
        <taxon>Bacteroidota</taxon>
        <taxon>Sphingobacteriia</taxon>
        <taxon>Sphingobacteriales</taxon>
        <taxon>Sphingobacteriaceae</taxon>
        <taxon>Mucilaginibacter</taxon>
    </lineage>
</organism>
<accession>A0A1Q6A6N0</accession>
<evidence type="ECO:0000259" key="7">
    <source>
        <dbReference type="Pfam" id="PF01266"/>
    </source>
</evidence>
<sequence length="546" mass="60079">MNMVEQISSADKRDTSNALFNRVKITEGLADPEKLWDVIIIGGGATGLGTALDAASRGYQTLLLEQIDFAKGTSSRSTKLAHGGVRYLAQGDISLVIEALHERGLMLKNAAHLVKNETFIIPNYEWWSGLYYTIGLSLYDLLAGKLGFGRAKHLSKKTVIKRIPTIQQKGLYGGVSYHDGQFDDSRLAINIAQTAIEQGATVLNYFKVTGLVKDARGKINGVITTDAETGKIYAVKGKTVINATGVFADEILQMDQPGEKAMLRPSQGIHLVVDKAFMPGEDALMIPKTSDGRVLFVVPWHDRLVIGTTDTPLKEHSLEPKALAEEVDFIIRTANQYLIKAPEHKDVLSMFAGLRPLAAPQDGSDKTKEISRSHKIIVADSGLITITGGKWTTYRKMAEDTVNKAIVVGKLTKQPVKTKSLLIHGSTPNVDRKNHLYVYGTDRDAVLALCKENKDWAQKLDPRAEFIGAEVIWAVRNEMARTLEDILARRVRILFLNARLAYDVAPKVAALIASELNHGADWELKQVTAFRALAKTYLLVPYPGKV</sequence>
<name>A0A1Q6A6N0_9SPHI</name>
<keyword evidence="6" id="KW-0560">Oxidoreductase</keyword>
<dbReference type="Pfam" id="PF16901">
    <property type="entry name" value="DAO_C"/>
    <property type="match status" value="1"/>
</dbReference>
<keyword evidence="10" id="KW-1185">Reference proteome</keyword>
<dbReference type="InterPro" id="IPR031656">
    <property type="entry name" value="DAO_C"/>
</dbReference>
<keyword evidence="4" id="KW-0319">Glycerol metabolism</keyword>
<dbReference type="InterPro" id="IPR000447">
    <property type="entry name" value="G3P_DH_FAD-dep"/>
</dbReference>
<evidence type="ECO:0000259" key="8">
    <source>
        <dbReference type="Pfam" id="PF16901"/>
    </source>
</evidence>
<dbReference type="InterPro" id="IPR006076">
    <property type="entry name" value="FAD-dep_OxRdtase"/>
</dbReference>
<dbReference type="GO" id="GO:0004368">
    <property type="term" value="F:glycerol-3-phosphate dehydrogenase (quinone) activity"/>
    <property type="evidence" value="ECO:0007669"/>
    <property type="project" value="InterPro"/>
</dbReference>
<feature type="domain" description="FAD dependent oxidoreductase" evidence="7">
    <location>
        <begin position="37"/>
        <end position="395"/>
    </location>
</feature>
<proteinExistence type="inferred from homology"/>
<dbReference type="InterPro" id="IPR036188">
    <property type="entry name" value="FAD/NAD-bd_sf"/>
</dbReference>
<comment type="caution">
    <text evidence="9">The sequence shown here is derived from an EMBL/GenBank/DDBJ whole genome shotgun (WGS) entry which is preliminary data.</text>
</comment>
<dbReference type="PANTHER" id="PTHR11985:SF35">
    <property type="entry name" value="ANAEROBIC GLYCEROL-3-PHOSPHATE DEHYDROGENASE SUBUNIT A"/>
    <property type="match status" value="1"/>
</dbReference>
<keyword evidence="3" id="KW-0285">Flavoprotein</keyword>
<dbReference type="SUPFAM" id="SSF51905">
    <property type="entry name" value="FAD/NAD(P)-binding domain"/>
    <property type="match status" value="1"/>
</dbReference>
<evidence type="ECO:0000256" key="3">
    <source>
        <dbReference type="ARBA" id="ARBA00022630"/>
    </source>
</evidence>
<dbReference type="Gene3D" id="3.50.50.60">
    <property type="entry name" value="FAD/NAD(P)-binding domain"/>
    <property type="match status" value="1"/>
</dbReference>
<dbReference type="AlphaFoldDB" id="A0A1Q6A6N0"/>
<dbReference type="InterPro" id="IPR038299">
    <property type="entry name" value="DAO_C_sf"/>
</dbReference>
<dbReference type="PANTHER" id="PTHR11985">
    <property type="entry name" value="GLYCEROL-3-PHOSPHATE DEHYDROGENASE"/>
    <property type="match status" value="1"/>
</dbReference>
<protein>
    <recommendedName>
        <fullName evidence="11">Glycerol-3-phosphate dehydrogenase</fullName>
    </recommendedName>
</protein>
<dbReference type="Proteomes" id="UP000186720">
    <property type="component" value="Unassembled WGS sequence"/>
</dbReference>
<evidence type="ECO:0000313" key="9">
    <source>
        <dbReference type="EMBL" id="OKS89671.1"/>
    </source>
</evidence>
<dbReference type="PROSITE" id="PS00978">
    <property type="entry name" value="FAD_G3PDH_2"/>
    <property type="match status" value="1"/>
</dbReference>
<evidence type="ECO:0000256" key="6">
    <source>
        <dbReference type="ARBA" id="ARBA00023002"/>
    </source>
</evidence>
<dbReference type="STRING" id="1302689.RG47T_5156"/>
<evidence type="ECO:0000256" key="2">
    <source>
        <dbReference type="ARBA" id="ARBA00007330"/>
    </source>
</evidence>